<gene>
    <name evidence="4" type="ORF">ACFPFM_18290</name>
</gene>
<organism evidence="4 5">
    <name type="scientific">Saccharothrix xinjiangensis</name>
    <dbReference type="NCBI Taxonomy" id="204798"/>
    <lineage>
        <taxon>Bacteria</taxon>
        <taxon>Bacillati</taxon>
        <taxon>Actinomycetota</taxon>
        <taxon>Actinomycetes</taxon>
        <taxon>Pseudonocardiales</taxon>
        <taxon>Pseudonocardiaceae</taxon>
        <taxon>Saccharothrix</taxon>
    </lineage>
</organism>
<protein>
    <submittedName>
        <fullName evidence="4">FAD-dependent oxidoreductase</fullName>
    </submittedName>
</protein>
<keyword evidence="5" id="KW-1185">Reference proteome</keyword>
<dbReference type="InterPro" id="IPR036188">
    <property type="entry name" value="FAD/NAD-bd_sf"/>
</dbReference>
<reference evidence="5" key="1">
    <citation type="journal article" date="2019" name="Int. J. Syst. Evol. Microbiol.">
        <title>The Global Catalogue of Microorganisms (GCM) 10K type strain sequencing project: providing services to taxonomists for standard genome sequencing and annotation.</title>
        <authorList>
            <consortium name="The Broad Institute Genomics Platform"/>
            <consortium name="The Broad Institute Genome Sequencing Center for Infectious Disease"/>
            <person name="Wu L."/>
            <person name="Ma J."/>
        </authorList>
    </citation>
    <scope>NUCLEOTIDE SEQUENCE [LARGE SCALE GENOMIC DNA]</scope>
    <source>
        <strain evidence="5">KCTC 12848</strain>
    </source>
</reference>
<dbReference type="InterPro" id="IPR006905">
    <property type="entry name" value="Flavin_halogenase"/>
</dbReference>
<dbReference type="PANTHER" id="PTHR43747:SF5">
    <property type="entry name" value="FAD-BINDING DOMAIN-CONTAINING PROTEIN"/>
    <property type="match status" value="1"/>
</dbReference>
<comment type="similarity">
    <text evidence="3">Belongs to the flavin-dependent halogenase family. Bacterial tryptophan halogenase subfamily.</text>
</comment>
<keyword evidence="2" id="KW-0503">Monooxygenase</keyword>
<accession>A0ABV9XZE9</accession>
<dbReference type="Gene3D" id="3.30.9.100">
    <property type="match status" value="1"/>
</dbReference>
<evidence type="ECO:0000313" key="5">
    <source>
        <dbReference type="Proteomes" id="UP001595833"/>
    </source>
</evidence>
<keyword evidence="1" id="KW-0560">Oxidoreductase</keyword>
<dbReference type="EMBL" id="JBHSJB010000016">
    <property type="protein sequence ID" value="MFC5055699.1"/>
    <property type="molecule type" value="Genomic_DNA"/>
</dbReference>
<dbReference type="Proteomes" id="UP001595833">
    <property type="component" value="Unassembled WGS sequence"/>
</dbReference>
<evidence type="ECO:0000256" key="1">
    <source>
        <dbReference type="ARBA" id="ARBA00023002"/>
    </source>
</evidence>
<evidence type="ECO:0000313" key="4">
    <source>
        <dbReference type="EMBL" id="MFC5055699.1"/>
    </source>
</evidence>
<dbReference type="Gene3D" id="3.50.50.60">
    <property type="entry name" value="FAD/NAD(P)-binding domain"/>
    <property type="match status" value="1"/>
</dbReference>
<dbReference type="PRINTS" id="PR00420">
    <property type="entry name" value="RNGMNOXGNASE"/>
</dbReference>
<proteinExistence type="inferred from homology"/>
<name>A0ABV9XZE9_9PSEU</name>
<evidence type="ECO:0000256" key="3">
    <source>
        <dbReference type="ARBA" id="ARBA00038396"/>
    </source>
</evidence>
<evidence type="ECO:0000256" key="2">
    <source>
        <dbReference type="ARBA" id="ARBA00023033"/>
    </source>
</evidence>
<dbReference type="PANTHER" id="PTHR43747">
    <property type="entry name" value="FAD-BINDING PROTEIN"/>
    <property type="match status" value="1"/>
</dbReference>
<comment type="caution">
    <text evidence="4">The sequence shown here is derived from an EMBL/GenBank/DDBJ whole genome shotgun (WGS) entry which is preliminary data.</text>
</comment>
<dbReference type="RefSeq" id="WP_344040088.1">
    <property type="nucleotide sequence ID" value="NZ_BAAAKE010000020.1"/>
</dbReference>
<dbReference type="InterPro" id="IPR050816">
    <property type="entry name" value="Flavin-dep_Halogenase_NPB"/>
</dbReference>
<dbReference type="SUPFAM" id="SSF51905">
    <property type="entry name" value="FAD/NAD(P)-binding domain"/>
    <property type="match status" value="1"/>
</dbReference>
<sequence length="487" mass="52289">MAGGDREENFDVVVVGGGPSGSTTAALVARQGHRVLLLERDHHPRYQIGESLLPATVHGVCRILGVADELADAGFPRKRGGTFKWGASPEPWDFSFALSPRMAGPTSYAYQVERARFDEILLRNAAAEGAEVREGCAVRRVLTEGDRVVGVEYTDPGGADVVVRARHTIDASGNTSRLHREVGGPRQYSPHFRNIAVFGYFAGGRRLPSPNSGNIFSVAFDEGWIWYIPLRDDLTSVGVVLAADRAGDVQADPERGWLAAIDRCPIVAEMLAGTPRATEAPYDRIRVRKDYSYDKEAFWRPGMALVGDAACFIDPVFSSGVHLATYSGLLAARSLNSALAGDLPEDLAFGEFEARYRREFGLFHEFLVAFYDLHQERDSYFWNAKRITGAQASESEAFVELVGGIASGDSGVRVPAGGLAEAVAAAADGGEDANPLLRAKVVSASLQEGAQLQALAELGEDSGPQTPLFQGGLVPSADGLRWARPAG</sequence>
<dbReference type="Pfam" id="PF04820">
    <property type="entry name" value="Trp_halogenase"/>
    <property type="match status" value="2"/>
</dbReference>